<dbReference type="SUPFAM" id="SSF53335">
    <property type="entry name" value="S-adenosyl-L-methionine-dependent methyltransferases"/>
    <property type="match status" value="1"/>
</dbReference>
<organism evidence="8 9">
    <name type="scientific">Virgibacillus litoralis</name>
    <dbReference type="NCBI Taxonomy" id="578221"/>
    <lineage>
        <taxon>Bacteria</taxon>
        <taxon>Bacillati</taxon>
        <taxon>Bacillota</taxon>
        <taxon>Bacilli</taxon>
        <taxon>Bacillales</taxon>
        <taxon>Bacillaceae</taxon>
        <taxon>Virgibacillus</taxon>
    </lineage>
</organism>
<evidence type="ECO:0000256" key="7">
    <source>
        <dbReference type="HAMAP-Rule" id="MF_01057"/>
    </source>
</evidence>
<sequence length="213" mass="24738">MVRQRNKPWADDFLKENRHFVIPNPSEKKNKWREIFGNNNPIHLEIGTGKGQFLAGMAKQFPEVNFIGIEVAKSIAVTAAQKLMQSDQDNIVLINENAEKLRDIFAENEISDIYLNFSDPWPKNRHEKRRLTFRTFLEQYKDVMQPSGELILKTDNRGLFEYSLVSFSEFGMGLTEVNLDLHKAEDPENVMTEYEAKFSAKGQVIYRCRAQFS</sequence>
<name>A0ABS4HAB7_9BACI</name>
<evidence type="ECO:0000313" key="9">
    <source>
        <dbReference type="Proteomes" id="UP001519328"/>
    </source>
</evidence>
<dbReference type="GO" id="GO:0008176">
    <property type="term" value="F:tRNA (guanine(46)-N7)-methyltransferase activity"/>
    <property type="evidence" value="ECO:0007669"/>
    <property type="project" value="UniProtKB-EC"/>
</dbReference>
<feature type="region of interest" description="Interaction with RNA" evidence="7">
    <location>
        <begin position="125"/>
        <end position="130"/>
    </location>
</feature>
<dbReference type="Pfam" id="PF02390">
    <property type="entry name" value="Methyltransf_4"/>
    <property type="match status" value="1"/>
</dbReference>
<dbReference type="CDD" id="cd02440">
    <property type="entry name" value="AdoMet_MTases"/>
    <property type="match status" value="1"/>
</dbReference>
<dbReference type="NCBIfam" id="TIGR00091">
    <property type="entry name" value="tRNA (guanosine(46)-N7)-methyltransferase TrmB"/>
    <property type="match status" value="1"/>
</dbReference>
<feature type="binding site" evidence="7">
    <location>
        <position position="119"/>
    </location>
    <ligand>
        <name>S-adenosyl-L-methionine</name>
        <dbReference type="ChEBI" id="CHEBI:59789"/>
    </ligand>
</feature>
<feature type="binding site" evidence="7">
    <location>
        <position position="70"/>
    </location>
    <ligand>
        <name>S-adenosyl-L-methionine</name>
        <dbReference type="ChEBI" id="CHEBI:59789"/>
    </ligand>
</feature>
<dbReference type="HAMAP" id="MF_01057">
    <property type="entry name" value="tRNA_methyltr_TrmB"/>
    <property type="match status" value="1"/>
</dbReference>
<dbReference type="InterPro" id="IPR003358">
    <property type="entry name" value="tRNA_(Gua-N-7)_MeTrfase_Trmb"/>
</dbReference>
<comment type="similarity">
    <text evidence="7">Belongs to the class I-like SAM-binding methyltransferase superfamily. TrmB family.</text>
</comment>
<dbReference type="NCBIfam" id="NF001080">
    <property type="entry name" value="PRK00121.2-2"/>
    <property type="match status" value="1"/>
</dbReference>
<evidence type="ECO:0000313" key="8">
    <source>
        <dbReference type="EMBL" id="MBP1947845.1"/>
    </source>
</evidence>
<feature type="binding site" evidence="7">
    <location>
        <position position="45"/>
    </location>
    <ligand>
        <name>S-adenosyl-L-methionine</name>
        <dbReference type="ChEBI" id="CHEBI:59789"/>
    </ligand>
</feature>
<dbReference type="Gene3D" id="3.40.50.150">
    <property type="entry name" value="Vaccinia Virus protein VP39"/>
    <property type="match status" value="1"/>
</dbReference>
<evidence type="ECO:0000256" key="6">
    <source>
        <dbReference type="ARBA" id="ARBA00022694"/>
    </source>
</evidence>
<dbReference type="EC" id="2.1.1.33" evidence="7"/>
<dbReference type="PANTHER" id="PTHR23417:SF14">
    <property type="entry name" value="PENTACOTRIPEPTIDE-REPEAT REGION OF PRORP DOMAIN-CONTAINING PROTEIN"/>
    <property type="match status" value="1"/>
</dbReference>
<feature type="binding site" evidence="7">
    <location>
        <position position="123"/>
    </location>
    <ligand>
        <name>substrate</name>
    </ligand>
</feature>
<keyword evidence="6 7" id="KW-0819">tRNA processing</keyword>
<evidence type="ECO:0000256" key="2">
    <source>
        <dbReference type="ARBA" id="ARBA00003015"/>
    </source>
</evidence>
<comment type="catalytic activity">
    <reaction evidence="1 7">
        <text>guanosine(46) in tRNA + S-adenosyl-L-methionine = N(7)-methylguanosine(46) in tRNA + S-adenosyl-L-homocysteine</text>
        <dbReference type="Rhea" id="RHEA:42708"/>
        <dbReference type="Rhea" id="RHEA-COMP:10188"/>
        <dbReference type="Rhea" id="RHEA-COMP:10189"/>
        <dbReference type="ChEBI" id="CHEBI:57856"/>
        <dbReference type="ChEBI" id="CHEBI:59789"/>
        <dbReference type="ChEBI" id="CHEBI:74269"/>
        <dbReference type="ChEBI" id="CHEBI:74480"/>
        <dbReference type="EC" id="2.1.1.33"/>
    </reaction>
</comment>
<feature type="binding site" evidence="7">
    <location>
        <position position="155"/>
    </location>
    <ligand>
        <name>substrate</name>
    </ligand>
</feature>
<accession>A0ABS4HAB7</accession>
<evidence type="ECO:0000256" key="3">
    <source>
        <dbReference type="ARBA" id="ARBA00022603"/>
    </source>
</evidence>
<comment type="pathway">
    <text evidence="7">tRNA modification; N(7)-methylguanine-tRNA biosynthesis.</text>
</comment>
<dbReference type="EMBL" id="JAGGKK010000002">
    <property type="protein sequence ID" value="MBP1947845.1"/>
    <property type="molecule type" value="Genomic_DNA"/>
</dbReference>
<reference evidence="8 9" key="1">
    <citation type="submission" date="2021-03" db="EMBL/GenBank/DDBJ databases">
        <title>Genomic Encyclopedia of Type Strains, Phase IV (KMG-IV): sequencing the most valuable type-strain genomes for metagenomic binning, comparative biology and taxonomic classification.</title>
        <authorList>
            <person name="Goeker M."/>
        </authorList>
    </citation>
    <scope>NUCLEOTIDE SEQUENCE [LARGE SCALE GENOMIC DNA]</scope>
    <source>
        <strain evidence="8 9">DSM 21085</strain>
    </source>
</reference>
<keyword evidence="4 7" id="KW-0808">Transferase</keyword>
<keyword evidence="5 7" id="KW-0949">S-adenosyl-L-methionine</keyword>
<dbReference type="InterPro" id="IPR055361">
    <property type="entry name" value="tRNA_methyltr_TrmB_bact"/>
</dbReference>
<evidence type="ECO:0000256" key="4">
    <source>
        <dbReference type="ARBA" id="ARBA00022679"/>
    </source>
</evidence>
<evidence type="ECO:0000256" key="5">
    <source>
        <dbReference type="ARBA" id="ARBA00022691"/>
    </source>
</evidence>
<keyword evidence="9" id="KW-1185">Reference proteome</keyword>
<dbReference type="InterPro" id="IPR029063">
    <property type="entry name" value="SAM-dependent_MTases_sf"/>
</dbReference>
<proteinExistence type="inferred from homology"/>
<dbReference type="Proteomes" id="UP001519328">
    <property type="component" value="Unassembled WGS sequence"/>
</dbReference>
<keyword evidence="3 7" id="KW-0489">Methyltransferase</keyword>
<evidence type="ECO:0000256" key="1">
    <source>
        <dbReference type="ARBA" id="ARBA00000142"/>
    </source>
</evidence>
<gene>
    <name evidence="7" type="primary">trmB</name>
    <name evidence="8" type="ORF">J2Z82_000771</name>
</gene>
<protein>
    <recommendedName>
        <fullName evidence="7">tRNA (guanine-N(7)-)-methyltransferase</fullName>
        <ecNumber evidence="7">2.1.1.33</ecNumber>
    </recommendedName>
    <alternativeName>
        <fullName evidence="7">tRNA (guanine(46)-N(7))-methyltransferase</fullName>
    </alternativeName>
    <alternativeName>
        <fullName evidence="7">tRNA(m7G46)-methyltransferase</fullName>
    </alternativeName>
</protein>
<comment type="caution">
    <text evidence="8">The sequence shown here is derived from an EMBL/GenBank/DDBJ whole genome shotgun (WGS) entry which is preliminary data.</text>
</comment>
<feature type="binding site" evidence="7">
    <location>
        <begin position="192"/>
        <end position="195"/>
    </location>
    <ligand>
        <name>substrate</name>
    </ligand>
</feature>
<feature type="binding site" evidence="7">
    <location>
        <position position="97"/>
    </location>
    <ligand>
        <name>S-adenosyl-L-methionine</name>
        <dbReference type="ChEBI" id="CHEBI:59789"/>
    </ligand>
</feature>
<dbReference type="PROSITE" id="PS51625">
    <property type="entry name" value="SAM_MT_TRMB"/>
    <property type="match status" value="1"/>
</dbReference>
<dbReference type="PANTHER" id="PTHR23417">
    <property type="entry name" value="3-DEOXY-D-MANNO-OCTULOSONIC-ACID TRANSFERASE/TRNA GUANINE-N 7 - -METHYLTRANSFERASE"/>
    <property type="match status" value="1"/>
</dbReference>
<comment type="function">
    <text evidence="2 7">Catalyzes the formation of N(7)-methylguanine at position 46 (m7G46) in tRNA.</text>
</comment>